<dbReference type="Gene3D" id="2.30.30.240">
    <property type="entry name" value="PRC-barrel domain"/>
    <property type="match status" value="1"/>
</dbReference>
<name>A0A916S974_9HYPH</name>
<feature type="signal peptide" evidence="2">
    <location>
        <begin position="1"/>
        <end position="21"/>
    </location>
</feature>
<evidence type="ECO:0000313" key="4">
    <source>
        <dbReference type="EMBL" id="GGA90095.1"/>
    </source>
</evidence>
<dbReference type="InterPro" id="IPR027275">
    <property type="entry name" value="PRC-brl_dom"/>
</dbReference>
<dbReference type="Pfam" id="PF05239">
    <property type="entry name" value="PRC"/>
    <property type="match status" value="1"/>
</dbReference>
<feature type="domain" description="PRC-barrel" evidence="3">
    <location>
        <begin position="67"/>
        <end position="145"/>
    </location>
</feature>
<reference evidence="4" key="1">
    <citation type="journal article" date="2014" name="Int. J. Syst. Evol. Microbiol.">
        <title>Complete genome sequence of Corynebacterium casei LMG S-19264T (=DSM 44701T), isolated from a smear-ripened cheese.</title>
        <authorList>
            <consortium name="US DOE Joint Genome Institute (JGI-PGF)"/>
            <person name="Walter F."/>
            <person name="Albersmeier A."/>
            <person name="Kalinowski J."/>
            <person name="Ruckert C."/>
        </authorList>
    </citation>
    <scope>NUCLEOTIDE SEQUENCE</scope>
    <source>
        <strain evidence="4">CGMCC 1.15082</strain>
    </source>
</reference>
<dbReference type="InterPro" id="IPR011033">
    <property type="entry name" value="PRC_barrel-like_sf"/>
</dbReference>
<comment type="caution">
    <text evidence="4">The sequence shown here is derived from an EMBL/GenBank/DDBJ whole genome shotgun (WGS) entry which is preliminary data.</text>
</comment>
<keyword evidence="5" id="KW-1185">Reference proteome</keyword>
<dbReference type="Proteomes" id="UP000646478">
    <property type="component" value="Unassembled WGS sequence"/>
</dbReference>
<evidence type="ECO:0000259" key="3">
    <source>
        <dbReference type="Pfam" id="PF05239"/>
    </source>
</evidence>
<dbReference type="AlphaFoldDB" id="A0A916S974"/>
<evidence type="ECO:0000313" key="5">
    <source>
        <dbReference type="Proteomes" id="UP000646478"/>
    </source>
</evidence>
<dbReference type="SUPFAM" id="SSF50346">
    <property type="entry name" value="PRC-barrel domain"/>
    <property type="match status" value="1"/>
</dbReference>
<dbReference type="PANTHER" id="PTHR36505:SF1">
    <property type="entry name" value="BLR1072 PROTEIN"/>
    <property type="match status" value="1"/>
</dbReference>
<evidence type="ECO:0000256" key="2">
    <source>
        <dbReference type="SAM" id="SignalP"/>
    </source>
</evidence>
<accession>A0A916S974</accession>
<reference evidence="4" key="2">
    <citation type="submission" date="2020-09" db="EMBL/GenBank/DDBJ databases">
        <authorList>
            <person name="Sun Q."/>
            <person name="Zhou Y."/>
        </authorList>
    </citation>
    <scope>NUCLEOTIDE SEQUENCE</scope>
    <source>
        <strain evidence="4">CGMCC 1.15082</strain>
    </source>
</reference>
<proteinExistence type="predicted"/>
<keyword evidence="2" id="KW-0732">Signal</keyword>
<dbReference type="PANTHER" id="PTHR36505">
    <property type="entry name" value="BLR1072 PROTEIN"/>
    <property type="match status" value="1"/>
</dbReference>
<protein>
    <recommendedName>
        <fullName evidence="3">PRC-barrel domain-containing protein</fullName>
    </recommendedName>
</protein>
<sequence>MLTRLLGTTAAVAMLSTAAFAQTTGQTPQVQDTPAQTSDVFTYPPEVAPKATPDSNNVNAATGKVLASGVIGQAVYDGAGSDANRIGDINDIVIGENGVAQAAVIGVGGFLGVGQKDVAVSFDRLDLATKPDGDRWFVTDLSKDDLNKAPAFERSELYTGGIVKDNRAKDAANGTTGGPSSTGPLAQ</sequence>
<feature type="chain" id="PRO_5038082383" description="PRC-barrel domain-containing protein" evidence="2">
    <location>
        <begin position="22"/>
        <end position="187"/>
    </location>
</feature>
<feature type="region of interest" description="Disordered" evidence="1">
    <location>
        <begin position="168"/>
        <end position="187"/>
    </location>
</feature>
<feature type="compositionally biased region" description="Low complexity" evidence="1">
    <location>
        <begin position="178"/>
        <end position="187"/>
    </location>
</feature>
<dbReference type="RefSeq" id="WP_188823484.1">
    <property type="nucleotide sequence ID" value="NZ_BMHH01000005.1"/>
</dbReference>
<dbReference type="EMBL" id="BMHH01000005">
    <property type="protein sequence ID" value="GGA90095.1"/>
    <property type="molecule type" value="Genomic_DNA"/>
</dbReference>
<gene>
    <name evidence="4" type="ORF">GCM10011491_17500</name>
</gene>
<organism evidence="4 5">
    <name type="scientific">Brucella endophytica</name>
    <dbReference type="NCBI Taxonomy" id="1963359"/>
    <lineage>
        <taxon>Bacteria</taxon>
        <taxon>Pseudomonadati</taxon>
        <taxon>Pseudomonadota</taxon>
        <taxon>Alphaproteobacteria</taxon>
        <taxon>Hyphomicrobiales</taxon>
        <taxon>Brucellaceae</taxon>
        <taxon>Brucella/Ochrobactrum group</taxon>
        <taxon>Brucella</taxon>
    </lineage>
</organism>
<evidence type="ECO:0000256" key="1">
    <source>
        <dbReference type="SAM" id="MobiDB-lite"/>
    </source>
</evidence>